<dbReference type="Proteomes" id="UP001151760">
    <property type="component" value="Unassembled WGS sequence"/>
</dbReference>
<keyword evidence="2" id="KW-1185">Reference proteome</keyword>
<comment type="caution">
    <text evidence="1">The sequence shown here is derived from an EMBL/GenBank/DDBJ whole genome shotgun (WGS) entry which is preliminary data.</text>
</comment>
<proteinExistence type="predicted"/>
<reference evidence="1" key="2">
    <citation type="submission" date="2022-01" db="EMBL/GenBank/DDBJ databases">
        <authorList>
            <person name="Yamashiro T."/>
            <person name="Shiraishi A."/>
            <person name="Satake H."/>
            <person name="Nakayama K."/>
        </authorList>
    </citation>
    <scope>NUCLEOTIDE SEQUENCE</scope>
</reference>
<gene>
    <name evidence="1" type="ORF">Tco_0875355</name>
</gene>
<evidence type="ECO:0000313" key="2">
    <source>
        <dbReference type="Proteomes" id="UP001151760"/>
    </source>
</evidence>
<dbReference type="EMBL" id="BQNB010013492">
    <property type="protein sequence ID" value="GJT16649.1"/>
    <property type="molecule type" value="Genomic_DNA"/>
</dbReference>
<evidence type="ECO:0000313" key="1">
    <source>
        <dbReference type="EMBL" id="GJT16649.1"/>
    </source>
</evidence>
<organism evidence="1 2">
    <name type="scientific">Tanacetum coccineum</name>
    <dbReference type="NCBI Taxonomy" id="301880"/>
    <lineage>
        <taxon>Eukaryota</taxon>
        <taxon>Viridiplantae</taxon>
        <taxon>Streptophyta</taxon>
        <taxon>Embryophyta</taxon>
        <taxon>Tracheophyta</taxon>
        <taxon>Spermatophyta</taxon>
        <taxon>Magnoliopsida</taxon>
        <taxon>eudicotyledons</taxon>
        <taxon>Gunneridae</taxon>
        <taxon>Pentapetalae</taxon>
        <taxon>asterids</taxon>
        <taxon>campanulids</taxon>
        <taxon>Asterales</taxon>
        <taxon>Asteraceae</taxon>
        <taxon>Asteroideae</taxon>
        <taxon>Anthemideae</taxon>
        <taxon>Anthemidinae</taxon>
        <taxon>Tanacetum</taxon>
    </lineage>
</organism>
<sequence>MVGWMTIQGGVDVGKHVVDPVSKHLDFMPSGATTLAKHVVEVRHVIWINGIQDIVWRVVDVEIRVVVVRHEMEEIDLKGPVANCSWLTHKGNLVTKFVVEVLDVQVSLG</sequence>
<accession>A0ABQ5BU55</accession>
<name>A0ABQ5BU55_9ASTR</name>
<protein>
    <submittedName>
        <fullName evidence="1">Uncharacterized protein</fullName>
    </submittedName>
</protein>
<reference evidence="1" key="1">
    <citation type="journal article" date="2022" name="Int. J. Mol. Sci.">
        <title>Draft Genome of Tanacetum Coccineum: Genomic Comparison of Closely Related Tanacetum-Family Plants.</title>
        <authorList>
            <person name="Yamashiro T."/>
            <person name="Shiraishi A."/>
            <person name="Nakayama K."/>
            <person name="Satake H."/>
        </authorList>
    </citation>
    <scope>NUCLEOTIDE SEQUENCE</scope>
</reference>